<dbReference type="SUPFAM" id="SSF51445">
    <property type="entry name" value="(Trans)glycosidases"/>
    <property type="match status" value="1"/>
</dbReference>
<keyword evidence="2" id="KW-1133">Transmembrane helix</keyword>
<feature type="transmembrane region" description="Helical" evidence="2">
    <location>
        <begin position="92"/>
        <end position="111"/>
    </location>
</feature>
<dbReference type="InterPro" id="IPR013780">
    <property type="entry name" value="Glyco_hydro_b"/>
</dbReference>
<accession>A0A9D4HDB6</accession>
<keyword evidence="5" id="KW-1185">Reference proteome</keyword>
<gene>
    <name evidence="4" type="ORF">DPMN_102849</name>
</gene>
<evidence type="ECO:0000256" key="2">
    <source>
        <dbReference type="SAM" id="Phobius"/>
    </source>
</evidence>
<evidence type="ECO:0000313" key="5">
    <source>
        <dbReference type="Proteomes" id="UP000828390"/>
    </source>
</evidence>
<comment type="caution">
    <text evidence="4">The sequence shown here is derived from an EMBL/GenBank/DDBJ whole genome shotgun (WGS) entry which is preliminary data.</text>
</comment>
<feature type="domain" description="Glycosyl hydrolase family 31 C-terminal" evidence="3">
    <location>
        <begin position="647"/>
        <end position="728"/>
    </location>
</feature>
<name>A0A9D4HDB6_DREPO</name>
<organism evidence="4 5">
    <name type="scientific">Dreissena polymorpha</name>
    <name type="common">Zebra mussel</name>
    <name type="synonym">Mytilus polymorpha</name>
    <dbReference type="NCBI Taxonomy" id="45954"/>
    <lineage>
        <taxon>Eukaryota</taxon>
        <taxon>Metazoa</taxon>
        <taxon>Spiralia</taxon>
        <taxon>Lophotrochozoa</taxon>
        <taxon>Mollusca</taxon>
        <taxon>Bivalvia</taxon>
        <taxon>Autobranchia</taxon>
        <taxon>Heteroconchia</taxon>
        <taxon>Euheterodonta</taxon>
        <taxon>Imparidentia</taxon>
        <taxon>Neoheterodontei</taxon>
        <taxon>Myida</taxon>
        <taxon>Dreissenoidea</taxon>
        <taxon>Dreissenidae</taxon>
        <taxon>Dreissena</taxon>
    </lineage>
</organism>
<dbReference type="OrthoDB" id="6135839at2759"/>
<feature type="region of interest" description="Disordered" evidence="1">
    <location>
        <begin position="1"/>
        <end position="47"/>
    </location>
</feature>
<proteinExistence type="predicted"/>
<dbReference type="InterPro" id="IPR048395">
    <property type="entry name" value="Glyco_hydro_31_C"/>
</dbReference>
<evidence type="ECO:0000313" key="4">
    <source>
        <dbReference type="EMBL" id="KAH3829622.1"/>
    </source>
</evidence>
<feature type="compositionally biased region" description="Basic and acidic residues" evidence="1">
    <location>
        <begin position="11"/>
        <end position="21"/>
    </location>
</feature>
<sequence length="745" mass="84015">MDSESHLNVQKGEKENDKLLHQTELSPGGNYGVGDMGEKAPLEAGQSLEGDSLNSSFANRSGSQKTGKEAYLKSLAEEDAPQATCKKKALKVVVTVLFILIVIGSIIIWTVHEGRPKKHIGNKYFDFIPKKRVLDVYNEKDDIVFSGIIRVSDFEVGALKKCYDMEMQNDFCYIFDDGPIFKFRPYDLNPSVHCIDLMWENLKSYSPTDCFNIGHSFWYGIPNFKGGFWPLIPDQISIDSLSYMPFSKEITGHILEKLWISAIGTAVISHENIPISVSFNSGNDKTLCIQMDQKGSPIDPLTSFNYSVCVGPDIQTTWLNVRNAYFPRSPNVDLQKSNLAGILWKYETKNGLPSDTFGNFLHDLNSLGVSIPAVQYNMGWQNGVGDIKFNEQTRKIMMQFLKGKYSSSKLFLPINLACSYMSDNFKRGAGDKLFANDRQTGALKAILYDGESCAVWDTTNPDTRAFLKEAFGILQQAGTQEQTEYPQGFEFRASISNKAFPVDLFENTTDLNAINLHFVDFLATLNKTVLLETAYRMQNRSVFVQVPTLVANKEGRKCLDYVIPASLTAGIHGYPYVMTLAPSEDQVDHELYVRWLQLAVFFPALKVTNAALRFNSVVTEVLREISEYRTSFVYPLLTETIQDVELGYPIIRPMWWVEPTDYKTYTIDDQFLLGNKTLVAPVLCIGARKRDIYLPKGVWKHGGSGAQYPGNQWLRDFPVDLKDMPVFTLEDEYSLQQNDTSTSSN</sequence>
<keyword evidence="2" id="KW-0812">Transmembrane</keyword>
<dbReference type="Gene3D" id="2.60.40.1180">
    <property type="entry name" value="Golgi alpha-mannosidase II"/>
    <property type="match status" value="1"/>
</dbReference>
<evidence type="ECO:0000259" key="3">
    <source>
        <dbReference type="Pfam" id="PF21365"/>
    </source>
</evidence>
<dbReference type="InterPro" id="IPR050985">
    <property type="entry name" value="Alpha-glycosidase_related"/>
</dbReference>
<dbReference type="EMBL" id="JAIWYP010000004">
    <property type="protein sequence ID" value="KAH3829622.1"/>
    <property type="molecule type" value="Genomic_DNA"/>
</dbReference>
<dbReference type="PANTHER" id="PTHR43053:SF6">
    <property type="entry name" value="SITS-BINDING PROTEIN"/>
    <property type="match status" value="1"/>
</dbReference>
<dbReference type="SUPFAM" id="SSF51011">
    <property type="entry name" value="Glycosyl hydrolase domain"/>
    <property type="match status" value="1"/>
</dbReference>
<dbReference type="PANTHER" id="PTHR43053">
    <property type="entry name" value="GLYCOSIDASE FAMILY 31"/>
    <property type="match status" value="1"/>
</dbReference>
<dbReference type="Proteomes" id="UP000828390">
    <property type="component" value="Unassembled WGS sequence"/>
</dbReference>
<dbReference type="AlphaFoldDB" id="A0A9D4HDB6"/>
<reference evidence="4" key="2">
    <citation type="submission" date="2020-11" db="EMBL/GenBank/DDBJ databases">
        <authorList>
            <person name="McCartney M.A."/>
            <person name="Auch B."/>
            <person name="Kono T."/>
            <person name="Mallez S."/>
            <person name="Becker A."/>
            <person name="Gohl D.M."/>
            <person name="Silverstein K.A.T."/>
            <person name="Koren S."/>
            <person name="Bechman K.B."/>
            <person name="Herman A."/>
            <person name="Abrahante J.E."/>
            <person name="Garbe J."/>
        </authorList>
    </citation>
    <scope>NUCLEOTIDE SEQUENCE</scope>
    <source>
        <strain evidence="4">Duluth1</strain>
        <tissue evidence="4">Whole animal</tissue>
    </source>
</reference>
<reference evidence="4" key="1">
    <citation type="journal article" date="2019" name="bioRxiv">
        <title>The Genome of the Zebra Mussel, Dreissena polymorpha: A Resource for Invasive Species Research.</title>
        <authorList>
            <person name="McCartney M.A."/>
            <person name="Auch B."/>
            <person name="Kono T."/>
            <person name="Mallez S."/>
            <person name="Zhang Y."/>
            <person name="Obille A."/>
            <person name="Becker A."/>
            <person name="Abrahante J.E."/>
            <person name="Garbe J."/>
            <person name="Badalamenti J.P."/>
            <person name="Herman A."/>
            <person name="Mangelson H."/>
            <person name="Liachko I."/>
            <person name="Sullivan S."/>
            <person name="Sone E.D."/>
            <person name="Koren S."/>
            <person name="Silverstein K.A.T."/>
            <person name="Beckman K.B."/>
            <person name="Gohl D.M."/>
        </authorList>
    </citation>
    <scope>NUCLEOTIDE SEQUENCE</scope>
    <source>
        <strain evidence="4">Duluth1</strain>
        <tissue evidence="4">Whole animal</tissue>
    </source>
</reference>
<protein>
    <recommendedName>
        <fullName evidence="3">Glycosyl hydrolase family 31 C-terminal domain-containing protein</fullName>
    </recommendedName>
</protein>
<dbReference type="Pfam" id="PF21365">
    <property type="entry name" value="Glyco_hydro_31_3rd"/>
    <property type="match status" value="1"/>
</dbReference>
<dbReference type="InterPro" id="IPR017853">
    <property type="entry name" value="GH"/>
</dbReference>
<evidence type="ECO:0000256" key="1">
    <source>
        <dbReference type="SAM" id="MobiDB-lite"/>
    </source>
</evidence>
<dbReference type="Gene3D" id="3.20.20.80">
    <property type="entry name" value="Glycosidases"/>
    <property type="match status" value="1"/>
</dbReference>
<keyword evidence="2" id="KW-0472">Membrane</keyword>